<evidence type="ECO:0000256" key="5">
    <source>
        <dbReference type="ARBA" id="ARBA00023157"/>
    </source>
</evidence>
<proteinExistence type="inferred from homology"/>
<evidence type="ECO:0000313" key="10">
    <source>
        <dbReference type="EMBL" id="VEJ08840.1"/>
    </source>
</evidence>
<dbReference type="Proteomes" id="UP000279799">
    <property type="component" value="Chromosome"/>
</dbReference>
<dbReference type="EMBL" id="LR134510">
    <property type="protein sequence ID" value="VEJ08840.1"/>
    <property type="molecule type" value="Genomic_DNA"/>
</dbReference>
<gene>
    <name evidence="10" type="primary">dsbC</name>
    <name evidence="10" type="ORF">NCTC12871_00257</name>
</gene>
<dbReference type="InterPro" id="IPR051470">
    <property type="entry name" value="Thiol:disulfide_interchange"/>
</dbReference>
<evidence type="ECO:0000256" key="6">
    <source>
        <dbReference type="ARBA" id="ARBA00023284"/>
    </source>
</evidence>
<dbReference type="Pfam" id="PF13098">
    <property type="entry name" value="Thioredoxin_2"/>
    <property type="match status" value="1"/>
</dbReference>
<dbReference type="InterPro" id="IPR009094">
    <property type="entry name" value="DiS-bond_isomerase_DsbC/G_N_sf"/>
</dbReference>
<comment type="subcellular location">
    <subcellularLocation>
        <location evidence="1 7">Periplasm</location>
    </subcellularLocation>
</comment>
<feature type="domain" description="Disulphide bond isomerase DsbC/G N-terminal" evidence="8">
    <location>
        <begin position="17"/>
        <end position="83"/>
    </location>
</feature>
<keyword evidence="3 7" id="KW-0732">Signal</keyword>
<keyword evidence="5" id="KW-1015">Disulfide bond</keyword>
<name>A0A448TS55_9PAST</name>
<dbReference type="PANTHER" id="PTHR35272:SF3">
    <property type="entry name" value="THIOL:DISULFIDE INTERCHANGE PROTEIN DSBC"/>
    <property type="match status" value="1"/>
</dbReference>
<dbReference type="SUPFAM" id="SSF52833">
    <property type="entry name" value="Thioredoxin-like"/>
    <property type="match status" value="1"/>
</dbReference>
<accession>A0A448TS55</accession>
<keyword evidence="6 7" id="KW-0676">Redox-active center</keyword>
<dbReference type="InterPro" id="IPR018950">
    <property type="entry name" value="DiS-bond_isomerase_DsbC/G_N"/>
</dbReference>
<keyword evidence="11" id="KW-1185">Reference proteome</keyword>
<evidence type="ECO:0000256" key="3">
    <source>
        <dbReference type="ARBA" id="ARBA00022729"/>
    </source>
</evidence>
<dbReference type="InterPro" id="IPR033954">
    <property type="entry name" value="DiS-bond_Isoase_DsbC/G"/>
</dbReference>
<sequence>MKKLLTLCTLMTLSSVSFASDQPLQQELQRLGLTNAEISASPVPGLKTAMTDMGVFYISQDGKYLLEGKMYKIGSKGIVDLTNQALMSKLNSFSKEMVVFPAAHQKYVINVFLDISCHFCHKMFEQTKAYNDLGITVRYLAFPRNGLDSMTAQQMEAIWRAKDPAYALTQAENNNTYPEKMLIPDIVKKQYDLGIQFGVQGTPTIVMSNGQTIGGYVPPERLLEILKHQ</sequence>
<feature type="chain" id="PRO_5018809980" description="Thiol:disulfide interchange protein" evidence="7">
    <location>
        <begin position="20"/>
        <end position="229"/>
    </location>
</feature>
<comment type="similarity">
    <text evidence="2 7">Belongs to the thioredoxin family. DsbC subfamily.</text>
</comment>
<dbReference type="KEGG" id="adp:NCTC12871_00257"/>
<dbReference type="PANTHER" id="PTHR35272">
    <property type="entry name" value="THIOL:DISULFIDE INTERCHANGE PROTEIN DSBC-RELATED"/>
    <property type="match status" value="1"/>
</dbReference>
<dbReference type="Gene3D" id="3.40.30.10">
    <property type="entry name" value="Glutaredoxin"/>
    <property type="match status" value="1"/>
</dbReference>
<evidence type="ECO:0000259" key="9">
    <source>
        <dbReference type="Pfam" id="PF13098"/>
    </source>
</evidence>
<evidence type="ECO:0000259" key="8">
    <source>
        <dbReference type="Pfam" id="PF10411"/>
    </source>
</evidence>
<protein>
    <recommendedName>
        <fullName evidence="7">Thiol:disulfide interchange protein</fullName>
    </recommendedName>
</protein>
<feature type="domain" description="Thioredoxin-like fold" evidence="9">
    <location>
        <begin position="103"/>
        <end position="226"/>
    </location>
</feature>
<evidence type="ECO:0000256" key="7">
    <source>
        <dbReference type="RuleBase" id="RU364038"/>
    </source>
</evidence>
<evidence type="ECO:0000256" key="1">
    <source>
        <dbReference type="ARBA" id="ARBA00004418"/>
    </source>
</evidence>
<dbReference type="RefSeq" id="WP_126598261.1">
    <property type="nucleotide sequence ID" value="NZ_LR134510.1"/>
</dbReference>
<dbReference type="NCBIfam" id="NF008129">
    <property type="entry name" value="PRK10877.1"/>
    <property type="match status" value="1"/>
</dbReference>
<comment type="function">
    <text evidence="7">Required for disulfide bond formation in some periplasmic proteins. Acts by transferring its disulfide bond to other proteins and is reduced in the process.</text>
</comment>
<evidence type="ECO:0000256" key="4">
    <source>
        <dbReference type="ARBA" id="ARBA00022764"/>
    </source>
</evidence>
<dbReference type="InterPro" id="IPR036249">
    <property type="entry name" value="Thioredoxin-like_sf"/>
</dbReference>
<dbReference type="Pfam" id="PF10411">
    <property type="entry name" value="DsbC_N"/>
    <property type="match status" value="1"/>
</dbReference>
<dbReference type="Gene3D" id="3.10.450.70">
    <property type="entry name" value="Disulphide bond isomerase, DsbC/G, N-terminal"/>
    <property type="match status" value="1"/>
</dbReference>
<evidence type="ECO:0000256" key="2">
    <source>
        <dbReference type="ARBA" id="ARBA00009813"/>
    </source>
</evidence>
<evidence type="ECO:0000313" key="11">
    <source>
        <dbReference type="Proteomes" id="UP000279799"/>
    </source>
</evidence>
<dbReference type="CDD" id="cd03020">
    <property type="entry name" value="DsbA_DsbC_DsbG"/>
    <property type="match status" value="1"/>
</dbReference>
<organism evidence="10 11">
    <name type="scientific">Actinobacillus delphinicola</name>
    <dbReference type="NCBI Taxonomy" id="51161"/>
    <lineage>
        <taxon>Bacteria</taxon>
        <taxon>Pseudomonadati</taxon>
        <taxon>Pseudomonadota</taxon>
        <taxon>Gammaproteobacteria</taxon>
        <taxon>Pasteurellales</taxon>
        <taxon>Pasteurellaceae</taxon>
        <taxon>Actinobacillus</taxon>
    </lineage>
</organism>
<reference evidence="10 11" key="1">
    <citation type="submission" date="2018-12" db="EMBL/GenBank/DDBJ databases">
        <authorList>
            <consortium name="Pathogen Informatics"/>
        </authorList>
    </citation>
    <scope>NUCLEOTIDE SEQUENCE [LARGE SCALE GENOMIC DNA]</scope>
    <source>
        <strain evidence="10 11">NCTC12871</strain>
    </source>
</reference>
<dbReference type="SUPFAM" id="SSF54423">
    <property type="entry name" value="DsbC/DsbG N-terminal domain-like"/>
    <property type="match status" value="1"/>
</dbReference>
<dbReference type="OrthoDB" id="12976at2"/>
<dbReference type="GO" id="GO:0042597">
    <property type="term" value="C:periplasmic space"/>
    <property type="evidence" value="ECO:0007669"/>
    <property type="project" value="UniProtKB-SubCell"/>
</dbReference>
<dbReference type="InterPro" id="IPR012336">
    <property type="entry name" value="Thioredoxin-like_fold"/>
</dbReference>
<keyword evidence="4 7" id="KW-0574">Periplasm</keyword>
<feature type="signal peptide" evidence="7">
    <location>
        <begin position="1"/>
        <end position="19"/>
    </location>
</feature>
<dbReference type="AlphaFoldDB" id="A0A448TS55"/>